<sequence length="125" mass="12898">MLLPTPFIYLLATLAQLSLAQQSQLFSQLLRVPSATATFTSPNTASQPSQLHGCTSVDCFRQYMTKSFPTSGLIMSPTSTESTSTSGRMNGAGAIAIVATGTSGGNRMKPGNIVGPIVAMAGLLG</sequence>
<name>A0A6A6UG28_9PEZI</name>
<protein>
    <submittedName>
        <fullName evidence="2">Uncharacterized protein</fullName>
    </submittedName>
</protein>
<keyword evidence="1" id="KW-0732">Signal</keyword>
<organism evidence="2 3">
    <name type="scientific">Microthyrium microscopicum</name>
    <dbReference type="NCBI Taxonomy" id="703497"/>
    <lineage>
        <taxon>Eukaryota</taxon>
        <taxon>Fungi</taxon>
        <taxon>Dikarya</taxon>
        <taxon>Ascomycota</taxon>
        <taxon>Pezizomycotina</taxon>
        <taxon>Dothideomycetes</taxon>
        <taxon>Dothideomycetes incertae sedis</taxon>
        <taxon>Microthyriales</taxon>
        <taxon>Microthyriaceae</taxon>
        <taxon>Microthyrium</taxon>
    </lineage>
</organism>
<evidence type="ECO:0000313" key="3">
    <source>
        <dbReference type="Proteomes" id="UP000799302"/>
    </source>
</evidence>
<dbReference type="AlphaFoldDB" id="A0A6A6UG28"/>
<feature type="chain" id="PRO_5025649007" evidence="1">
    <location>
        <begin position="21"/>
        <end position="125"/>
    </location>
</feature>
<evidence type="ECO:0000313" key="2">
    <source>
        <dbReference type="EMBL" id="KAF2669844.1"/>
    </source>
</evidence>
<reference evidence="2" key="1">
    <citation type="journal article" date="2020" name="Stud. Mycol.">
        <title>101 Dothideomycetes genomes: a test case for predicting lifestyles and emergence of pathogens.</title>
        <authorList>
            <person name="Haridas S."/>
            <person name="Albert R."/>
            <person name="Binder M."/>
            <person name="Bloem J."/>
            <person name="Labutti K."/>
            <person name="Salamov A."/>
            <person name="Andreopoulos B."/>
            <person name="Baker S."/>
            <person name="Barry K."/>
            <person name="Bills G."/>
            <person name="Bluhm B."/>
            <person name="Cannon C."/>
            <person name="Castanera R."/>
            <person name="Culley D."/>
            <person name="Daum C."/>
            <person name="Ezra D."/>
            <person name="Gonzalez J."/>
            <person name="Henrissat B."/>
            <person name="Kuo A."/>
            <person name="Liang C."/>
            <person name="Lipzen A."/>
            <person name="Lutzoni F."/>
            <person name="Magnuson J."/>
            <person name="Mondo S."/>
            <person name="Nolan M."/>
            <person name="Ohm R."/>
            <person name="Pangilinan J."/>
            <person name="Park H.-J."/>
            <person name="Ramirez L."/>
            <person name="Alfaro M."/>
            <person name="Sun H."/>
            <person name="Tritt A."/>
            <person name="Yoshinaga Y."/>
            <person name="Zwiers L.-H."/>
            <person name="Turgeon B."/>
            <person name="Goodwin S."/>
            <person name="Spatafora J."/>
            <person name="Crous P."/>
            <person name="Grigoriev I."/>
        </authorList>
    </citation>
    <scope>NUCLEOTIDE SEQUENCE</scope>
    <source>
        <strain evidence="2">CBS 115976</strain>
    </source>
</reference>
<proteinExistence type="predicted"/>
<gene>
    <name evidence="2" type="ORF">BT63DRAFT_412641</name>
</gene>
<accession>A0A6A6UG28</accession>
<feature type="signal peptide" evidence="1">
    <location>
        <begin position="1"/>
        <end position="20"/>
    </location>
</feature>
<dbReference type="Proteomes" id="UP000799302">
    <property type="component" value="Unassembled WGS sequence"/>
</dbReference>
<evidence type="ECO:0000256" key="1">
    <source>
        <dbReference type="SAM" id="SignalP"/>
    </source>
</evidence>
<dbReference type="EMBL" id="MU004234">
    <property type="protein sequence ID" value="KAF2669844.1"/>
    <property type="molecule type" value="Genomic_DNA"/>
</dbReference>
<keyword evidence="3" id="KW-1185">Reference proteome</keyword>